<evidence type="ECO:0000313" key="3">
    <source>
        <dbReference type="Proteomes" id="UP000002035"/>
    </source>
</evidence>
<dbReference type="PANTHER" id="PTHR34776">
    <property type="entry name" value="F17F16.3 PROTEIN"/>
    <property type="match status" value="1"/>
</dbReference>
<dbReference type="STRING" id="554155.C5FTS3"/>
<organism evidence="2 3">
    <name type="scientific">Arthroderma otae (strain ATCC MYA-4605 / CBS 113480)</name>
    <name type="common">Microsporum canis</name>
    <dbReference type="NCBI Taxonomy" id="554155"/>
    <lineage>
        <taxon>Eukaryota</taxon>
        <taxon>Fungi</taxon>
        <taxon>Dikarya</taxon>
        <taxon>Ascomycota</taxon>
        <taxon>Pezizomycotina</taxon>
        <taxon>Eurotiomycetes</taxon>
        <taxon>Eurotiomycetidae</taxon>
        <taxon>Onygenales</taxon>
        <taxon>Arthrodermataceae</taxon>
        <taxon>Microsporum</taxon>
    </lineage>
</organism>
<keyword evidence="3" id="KW-1185">Reference proteome</keyword>
<gene>
    <name evidence="2" type="ORF">MCYG_06095</name>
</gene>
<dbReference type="HOGENOM" id="CLU_024063_0_1_1"/>
<accession>C5FTS3</accession>
<dbReference type="Proteomes" id="UP000002035">
    <property type="component" value="Unassembled WGS sequence"/>
</dbReference>
<name>C5FTS3_ARTOC</name>
<evidence type="ECO:0000256" key="1">
    <source>
        <dbReference type="SAM" id="MobiDB-lite"/>
    </source>
</evidence>
<dbReference type="VEuPathDB" id="FungiDB:MCYG_06095"/>
<evidence type="ECO:0008006" key="4">
    <source>
        <dbReference type="Google" id="ProtNLM"/>
    </source>
</evidence>
<sequence length="415" mass="45785">MSTRTSTRQAAAKANEALHQNAQQGKKKSAEPGQKRKANSKEDIQEPKREKMVRDEVEHPAAKEQVRREEPAAPILQKEPEAERAQAHHAYVKDEEAETSGEANPSDAPATRAPQTSTTKESTERETAVPPNILEKGIIYFFFRGKVGVEEPEGLNEVARTFIVLRPQPHDADLSDGLVGGENCRLLMLPKKAVPTSSSEKYMGFVEKAGIDLKTLKQSFLGKEYETKTKGTQFSPTATPLAEGVYAITSTMRTSHLAYILTVPTEVSEVQKDFGLSDRGSFIVASKNPKYPGPSSARLPKPPDYPQSVMDDFRDLRWVPLQPKLIDYPNAQFMMLGEAQGRLGKGGKTEEKAPGEENAGEELENLEHEDEIRAGSLEAIKFSKIWGSARSSFHKFQPHGVNKDSLMAIKGIMTG</sequence>
<proteinExistence type="predicted"/>
<dbReference type="PANTHER" id="PTHR34776:SF1">
    <property type="entry name" value="F17F16.3 PROTEIN"/>
    <property type="match status" value="1"/>
</dbReference>
<feature type="compositionally biased region" description="Basic and acidic residues" evidence="1">
    <location>
        <begin position="78"/>
        <end position="94"/>
    </location>
</feature>
<dbReference type="GeneID" id="9228395"/>
<evidence type="ECO:0000313" key="2">
    <source>
        <dbReference type="EMBL" id="EEQ33276.1"/>
    </source>
</evidence>
<dbReference type="eggNOG" id="ENOG502S2IV">
    <property type="taxonomic scope" value="Eukaryota"/>
</dbReference>
<dbReference type="OrthoDB" id="1028014at2759"/>
<feature type="region of interest" description="Disordered" evidence="1">
    <location>
        <begin position="342"/>
        <end position="363"/>
    </location>
</feature>
<reference evidence="3" key="1">
    <citation type="journal article" date="2012" name="MBio">
        <title>Comparative genome analysis of Trichophyton rubrum and related dermatophytes reveals candidate genes involved in infection.</title>
        <authorList>
            <person name="Martinez D.A."/>
            <person name="Oliver B.G."/>
            <person name="Graeser Y."/>
            <person name="Goldberg J.M."/>
            <person name="Li W."/>
            <person name="Martinez-Rossi N.M."/>
            <person name="Monod M."/>
            <person name="Shelest E."/>
            <person name="Barton R.C."/>
            <person name="Birch E."/>
            <person name="Brakhage A.A."/>
            <person name="Chen Z."/>
            <person name="Gurr S.J."/>
            <person name="Heiman D."/>
            <person name="Heitman J."/>
            <person name="Kosti I."/>
            <person name="Rossi A."/>
            <person name="Saif S."/>
            <person name="Samalova M."/>
            <person name="Saunders C.W."/>
            <person name="Shea T."/>
            <person name="Summerbell R.C."/>
            <person name="Xu J."/>
            <person name="Young S."/>
            <person name="Zeng Q."/>
            <person name="Birren B.W."/>
            <person name="Cuomo C.A."/>
            <person name="White T.C."/>
        </authorList>
    </citation>
    <scope>NUCLEOTIDE SEQUENCE [LARGE SCALE GENOMIC DNA]</scope>
    <source>
        <strain evidence="3">ATCC MYA-4605 / CBS 113480</strain>
    </source>
</reference>
<feature type="region of interest" description="Disordered" evidence="1">
    <location>
        <begin position="1"/>
        <end position="129"/>
    </location>
</feature>
<dbReference type="AlphaFoldDB" id="C5FTS3"/>
<feature type="region of interest" description="Disordered" evidence="1">
    <location>
        <begin position="287"/>
        <end position="306"/>
    </location>
</feature>
<protein>
    <recommendedName>
        <fullName evidence="4">BTB domain transcription factor</fullName>
    </recommendedName>
</protein>
<dbReference type="EMBL" id="DS995705">
    <property type="protein sequence ID" value="EEQ33276.1"/>
    <property type="molecule type" value="Genomic_DNA"/>
</dbReference>
<feature type="compositionally biased region" description="Basic and acidic residues" evidence="1">
    <location>
        <begin position="28"/>
        <end position="71"/>
    </location>
</feature>
<dbReference type="RefSeq" id="XP_002846226.1">
    <property type="nucleotide sequence ID" value="XM_002846180.1"/>
</dbReference>